<keyword evidence="4 7" id="KW-0963">Cytoplasm</keyword>
<dbReference type="InterPro" id="IPR011768">
    <property type="entry name" value="Transl_elongation_fac_P"/>
</dbReference>
<comment type="function">
    <text evidence="7">Involved in peptide bond synthesis. Stimulates efficient translation and peptide-bond synthesis on native or reconstituted 70S ribosomes in vitro. Probably functions indirectly by altering the affinity of the ribosome for aminoacyl-tRNA, thus increasing their reactivity as acceptors for peptidyl transferase.</text>
</comment>
<dbReference type="GO" id="GO:0043043">
    <property type="term" value="P:peptide biosynthetic process"/>
    <property type="evidence" value="ECO:0007669"/>
    <property type="project" value="InterPro"/>
</dbReference>
<comment type="subcellular location">
    <subcellularLocation>
        <location evidence="1 7">Cytoplasm</location>
    </subcellularLocation>
</comment>
<sequence>MYSTADFKKGLKIEIDGTPYVIVDFLHVKPGKGGAFVRTKLKNLLTGRVIDQTFRSGERVKRPDLVEREMQYLYREDNNFYMMDNETFDQIVVTREQLGDAALFLKENLNVKVLFFNQQPVAVELPTFVDLTVAETEPGVRGDTATGGSKSARLETGAVIQVPLFIERGDRVRVDTRTGEYVERVK</sequence>
<dbReference type="Pfam" id="PF08207">
    <property type="entry name" value="EFP_N"/>
    <property type="match status" value="1"/>
</dbReference>
<dbReference type="InterPro" id="IPR008991">
    <property type="entry name" value="Translation_prot_SH3-like_sf"/>
</dbReference>
<evidence type="ECO:0000256" key="3">
    <source>
        <dbReference type="ARBA" id="ARBA00009479"/>
    </source>
</evidence>
<evidence type="ECO:0000313" key="12">
    <source>
        <dbReference type="EMBL" id="HGB15485.1"/>
    </source>
</evidence>
<dbReference type="InterPro" id="IPR013185">
    <property type="entry name" value="Transl_elong_KOW-like"/>
</dbReference>
<evidence type="ECO:0000256" key="2">
    <source>
        <dbReference type="ARBA" id="ARBA00004815"/>
    </source>
</evidence>
<dbReference type="Gene3D" id="2.40.50.140">
    <property type="entry name" value="Nucleic acid-binding proteins"/>
    <property type="match status" value="2"/>
</dbReference>
<dbReference type="SUPFAM" id="SSF50249">
    <property type="entry name" value="Nucleic acid-binding proteins"/>
    <property type="match status" value="2"/>
</dbReference>
<comment type="similarity">
    <text evidence="3 7 9">Belongs to the elongation factor P family.</text>
</comment>
<dbReference type="AlphaFoldDB" id="A0A7C3SLV8"/>
<dbReference type="InterPro" id="IPR014722">
    <property type="entry name" value="Rib_uL2_dom2"/>
</dbReference>
<dbReference type="InterPro" id="IPR015365">
    <property type="entry name" value="Elong-fact-P_C"/>
</dbReference>
<dbReference type="FunFam" id="2.40.50.140:FF:000009">
    <property type="entry name" value="Elongation factor P"/>
    <property type="match status" value="1"/>
</dbReference>
<name>A0A7C3SLV8_9BACT</name>
<dbReference type="CDD" id="cd04470">
    <property type="entry name" value="S1_EF-P_repeat_1"/>
    <property type="match status" value="1"/>
</dbReference>
<proteinExistence type="inferred from homology"/>
<dbReference type="NCBIfam" id="NF001810">
    <property type="entry name" value="PRK00529.1"/>
    <property type="match status" value="1"/>
</dbReference>
<dbReference type="HAMAP" id="MF_00141">
    <property type="entry name" value="EF_P"/>
    <property type="match status" value="1"/>
</dbReference>
<dbReference type="Gene3D" id="2.30.30.30">
    <property type="match status" value="1"/>
</dbReference>
<feature type="domain" description="Translation elongation factor P/YeiP central" evidence="11">
    <location>
        <begin position="67"/>
        <end position="121"/>
    </location>
</feature>
<dbReference type="FunFam" id="2.30.30.30:FF:000003">
    <property type="entry name" value="Elongation factor P"/>
    <property type="match status" value="1"/>
</dbReference>
<accession>A0A7C3SLV8</accession>
<dbReference type="FunFam" id="2.40.50.140:FF:000004">
    <property type="entry name" value="Elongation factor P"/>
    <property type="match status" value="1"/>
</dbReference>
<evidence type="ECO:0000256" key="1">
    <source>
        <dbReference type="ARBA" id="ARBA00004496"/>
    </source>
</evidence>
<dbReference type="EMBL" id="DTHB01000053">
    <property type="protein sequence ID" value="HGB15485.1"/>
    <property type="molecule type" value="Genomic_DNA"/>
</dbReference>
<dbReference type="PIRSF" id="PIRSF005901">
    <property type="entry name" value="EF-P"/>
    <property type="match status" value="1"/>
</dbReference>
<organism evidence="12">
    <name type="scientific">Desulfobacca acetoxidans</name>
    <dbReference type="NCBI Taxonomy" id="60893"/>
    <lineage>
        <taxon>Bacteria</taxon>
        <taxon>Pseudomonadati</taxon>
        <taxon>Thermodesulfobacteriota</taxon>
        <taxon>Desulfobaccia</taxon>
        <taxon>Desulfobaccales</taxon>
        <taxon>Desulfobaccaceae</taxon>
        <taxon>Desulfobacca</taxon>
    </lineage>
</organism>
<evidence type="ECO:0000256" key="8">
    <source>
        <dbReference type="NCBIfam" id="TIGR00038"/>
    </source>
</evidence>
<dbReference type="SMART" id="SM00841">
    <property type="entry name" value="Elong-fact-P_C"/>
    <property type="match status" value="1"/>
</dbReference>
<dbReference type="SUPFAM" id="SSF50104">
    <property type="entry name" value="Translation proteins SH3-like domain"/>
    <property type="match status" value="1"/>
</dbReference>
<dbReference type="CDD" id="cd05794">
    <property type="entry name" value="S1_EF-P_repeat_2"/>
    <property type="match status" value="1"/>
</dbReference>
<dbReference type="Pfam" id="PF01132">
    <property type="entry name" value="EFP"/>
    <property type="match status" value="1"/>
</dbReference>
<protein>
    <recommendedName>
        <fullName evidence="7 8">Elongation factor P</fullName>
        <shortName evidence="7">EF-P</shortName>
    </recommendedName>
</protein>
<dbReference type="GO" id="GO:0003746">
    <property type="term" value="F:translation elongation factor activity"/>
    <property type="evidence" value="ECO:0007669"/>
    <property type="project" value="UniProtKB-UniRule"/>
</dbReference>
<evidence type="ECO:0000256" key="5">
    <source>
        <dbReference type="ARBA" id="ARBA00022768"/>
    </source>
</evidence>
<comment type="caution">
    <text evidence="12">The sequence shown here is derived from an EMBL/GenBank/DDBJ whole genome shotgun (WGS) entry which is preliminary data.</text>
</comment>
<dbReference type="PROSITE" id="PS01275">
    <property type="entry name" value="EFP"/>
    <property type="match status" value="1"/>
</dbReference>
<keyword evidence="6 7" id="KW-0648">Protein biosynthesis</keyword>
<evidence type="ECO:0000259" key="11">
    <source>
        <dbReference type="SMART" id="SM01185"/>
    </source>
</evidence>
<evidence type="ECO:0000256" key="9">
    <source>
        <dbReference type="RuleBase" id="RU004389"/>
    </source>
</evidence>
<dbReference type="NCBIfam" id="TIGR00038">
    <property type="entry name" value="efp"/>
    <property type="match status" value="1"/>
</dbReference>
<evidence type="ECO:0000256" key="4">
    <source>
        <dbReference type="ARBA" id="ARBA00022490"/>
    </source>
</evidence>
<dbReference type="Pfam" id="PF09285">
    <property type="entry name" value="Elong-fact-P_C"/>
    <property type="match status" value="1"/>
</dbReference>
<dbReference type="UniPathway" id="UPA00345"/>
<evidence type="ECO:0000256" key="6">
    <source>
        <dbReference type="ARBA" id="ARBA00022917"/>
    </source>
</evidence>
<dbReference type="PANTHER" id="PTHR30053:SF12">
    <property type="entry name" value="ELONGATION FACTOR P (EF-P) FAMILY PROTEIN"/>
    <property type="match status" value="1"/>
</dbReference>
<evidence type="ECO:0000256" key="7">
    <source>
        <dbReference type="HAMAP-Rule" id="MF_00141"/>
    </source>
</evidence>
<dbReference type="InterPro" id="IPR020599">
    <property type="entry name" value="Transl_elong_fac_P/YeiP"/>
</dbReference>
<dbReference type="PANTHER" id="PTHR30053">
    <property type="entry name" value="ELONGATION FACTOR P"/>
    <property type="match status" value="1"/>
</dbReference>
<reference evidence="12" key="1">
    <citation type="journal article" date="2020" name="mSystems">
        <title>Genome- and Community-Level Interaction Insights into Carbon Utilization and Element Cycling Functions of Hydrothermarchaeota in Hydrothermal Sediment.</title>
        <authorList>
            <person name="Zhou Z."/>
            <person name="Liu Y."/>
            <person name="Xu W."/>
            <person name="Pan J."/>
            <person name="Luo Z.H."/>
            <person name="Li M."/>
        </authorList>
    </citation>
    <scope>NUCLEOTIDE SEQUENCE [LARGE SCALE GENOMIC DNA]</scope>
    <source>
        <strain evidence="12">SpSt-776</strain>
    </source>
</reference>
<feature type="domain" description="Elongation factor P C-terminal" evidence="10">
    <location>
        <begin position="129"/>
        <end position="184"/>
    </location>
</feature>
<dbReference type="InterPro" id="IPR013852">
    <property type="entry name" value="Transl_elong_P/YeiP_CS"/>
</dbReference>
<dbReference type="InterPro" id="IPR001059">
    <property type="entry name" value="Transl_elong_P/YeiP_cen"/>
</dbReference>
<evidence type="ECO:0000259" key="10">
    <source>
        <dbReference type="SMART" id="SM00841"/>
    </source>
</evidence>
<comment type="pathway">
    <text evidence="2 7">Protein biosynthesis; polypeptide chain elongation.</text>
</comment>
<dbReference type="GO" id="GO:0005829">
    <property type="term" value="C:cytosol"/>
    <property type="evidence" value="ECO:0007669"/>
    <property type="project" value="UniProtKB-ARBA"/>
</dbReference>
<keyword evidence="5 7" id="KW-0251">Elongation factor</keyword>
<gene>
    <name evidence="7 12" type="primary">efp</name>
    <name evidence="12" type="ORF">ENV62_09665</name>
</gene>
<dbReference type="InterPro" id="IPR012340">
    <property type="entry name" value="NA-bd_OB-fold"/>
</dbReference>
<dbReference type="SMART" id="SM01185">
    <property type="entry name" value="EFP"/>
    <property type="match status" value="1"/>
</dbReference>